<feature type="domain" description="PIN" evidence="1">
    <location>
        <begin position="4"/>
        <end position="117"/>
    </location>
</feature>
<sequence length="136" mass="15673">MKNLFVDTNILIDILARREPYHREAIRLFEQADNKLVRLYTTATSVTTAWYMLVKYGDARVARNAITGLLNHVNIIPISQRAVEMALRSDFRDLEDGVQHFAALESGNMDAIITRNLRDYRHSLIRVCTAGDYLEF</sequence>
<evidence type="ECO:0000259" key="1">
    <source>
        <dbReference type="Pfam" id="PF13470"/>
    </source>
</evidence>
<evidence type="ECO:0000313" key="3">
    <source>
        <dbReference type="Proteomes" id="UP000673975"/>
    </source>
</evidence>
<dbReference type="InterPro" id="IPR002716">
    <property type="entry name" value="PIN_dom"/>
</dbReference>
<reference evidence="2" key="1">
    <citation type="submission" date="2021-02" db="EMBL/GenBank/DDBJ databases">
        <title>Natronogracilivirga saccharolytica gen. nov. sp. nov. a new anaerobic, haloalkiliphilic carbohydrate-fermenting bacterium from soda lake and proposing of Cyclonatronumiaceae fam. nov. in the phylum Balneolaeota.</title>
        <authorList>
            <person name="Zhilina T.N."/>
            <person name="Sorokin D.Y."/>
            <person name="Zavarzina D.G."/>
            <person name="Toshchakov S.V."/>
            <person name="Kublanov I.V."/>
        </authorList>
    </citation>
    <scope>NUCLEOTIDE SEQUENCE</scope>
    <source>
        <strain evidence="2">Z-1702</strain>
    </source>
</reference>
<proteinExistence type="predicted"/>
<dbReference type="InterPro" id="IPR029060">
    <property type="entry name" value="PIN-like_dom_sf"/>
</dbReference>
<dbReference type="AlphaFoldDB" id="A0A8J7S7W4"/>
<organism evidence="2 3">
    <name type="scientific">Natronogracilivirga saccharolytica</name>
    <dbReference type="NCBI Taxonomy" id="2812953"/>
    <lineage>
        <taxon>Bacteria</taxon>
        <taxon>Pseudomonadati</taxon>
        <taxon>Balneolota</taxon>
        <taxon>Balneolia</taxon>
        <taxon>Balneolales</taxon>
        <taxon>Cyclonatronaceae</taxon>
        <taxon>Natronogracilivirga</taxon>
    </lineage>
</organism>
<dbReference type="RefSeq" id="WP_210510687.1">
    <property type="nucleotide sequence ID" value="NZ_JAFIDN010000002.1"/>
</dbReference>
<dbReference type="SUPFAM" id="SSF88723">
    <property type="entry name" value="PIN domain-like"/>
    <property type="match status" value="1"/>
</dbReference>
<accession>A0A8J7S7W4</accession>
<comment type="caution">
    <text evidence="2">The sequence shown here is derived from an EMBL/GenBank/DDBJ whole genome shotgun (WGS) entry which is preliminary data.</text>
</comment>
<dbReference type="Gene3D" id="3.40.50.1010">
    <property type="entry name" value="5'-nuclease"/>
    <property type="match status" value="1"/>
</dbReference>
<name>A0A8J7S7W4_9BACT</name>
<dbReference type="Proteomes" id="UP000673975">
    <property type="component" value="Unassembled WGS sequence"/>
</dbReference>
<gene>
    <name evidence="2" type="ORF">NATSA_04185</name>
</gene>
<dbReference type="Pfam" id="PF13470">
    <property type="entry name" value="PIN_3"/>
    <property type="match status" value="1"/>
</dbReference>
<dbReference type="EMBL" id="JAFIDN010000002">
    <property type="protein sequence ID" value="MBP3191858.1"/>
    <property type="molecule type" value="Genomic_DNA"/>
</dbReference>
<evidence type="ECO:0000313" key="2">
    <source>
        <dbReference type="EMBL" id="MBP3191858.1"/>
    </source>
</evidence>
<keyword evidence="3" id="KW-1185">Reference proteome</keyword>
<protein>
    <submittedName>
        <fullName evidence="2">PIN domain-containing protein</fullName>
    </submittedName>
</protein>